<feature type="compositionally biased region" description="Polar residues" evidence="1">
    <location>
        <begin position="113"/>
        <end position="127"/>
    </location>
</feature>
<keyword evidence="3" id="KW-1185">Reference proteome</keyword>
<dbReference type="OrthoDB" id="3916944at2759"/>
<dbReference type="Proteomes" id="UP000799429">
    <property type="component" value="Unassembled WGS sequence"/>
</dbReference>
<reference evidence="2" key="1">
    <citation type="journal article" date="2020" name="Stud. Mycol.">
        <title>101 Dothideomycetes genomes: a test case for predicting lifestyles and emergence of pathogens.</title>
        <authorList>
            <person name="Haridas S."/>
            <person name="Albert R."/>
            <person name="Binder M."/>
            <person name="Bloem J."/>
            <person name="Labutti K."/>
            <person name="Salamov A."/>
            <person name="Andreopoulos B."/>
            <person name="Baker S."/>
            <person name="Barry K."/>
            <person name="Bills G."/>
            <person name="Bluhm B."/>
            <person name="Cannon C."/>
            <person name="Castanera R."/>
            <person name="Culley D."/>
            <person name="Daum C."/>
            <person name="Ezra D."/>
            <person name="Gonzalez J."/>
            <person name="Henrissat B."/>
            <person name="Kuo A."/>
            <person name="Liang C."/>
            <person name="Lipzen A."/>
            <person name="Lutzoni F."/>
            <person name="Magnuson J."/>
            <person name="Mondo S."/>
            <person name="Nolan M."/>
            <person name="Ohm R."/>
            <person name="Pangilinan J."/>
            <person name="Park H.-J."/>
            <person name="Ramirez L."/>
            <person name="Alfaro M."/>
            <person name="Sun H."/>
            <person name="Tritt A."/>
            <person name="Yoshinaga Y."/>
            <person name="Zwiers L.-H."/>
            <person name="Turgeon B."/>
            <person name="Goodwin S."/>
            <person name="Spatafora J."/>
            <person name="Crous P."/>
            <person name="Grigoriev I."/>
        </authorList>
    </citation>
    <scope>NUCLEOTIDE SEQUENCE</scope>
    <source>
        <strain evidence="2">CBS 101060</strain>
    </source>
</reference>
<organism evidence="2 3">
    <name type="scientific">Patellaria atrata CBS 101060</name>
    <dbReference type="NCBI Taxonomy" id="1346257"/>
    <lineage>
        <taxon>Eukaryota</taxon>
        <taxon>Fungi</taxon>
        <taxon>Dikarya</taxon>
        <taxon>Ascomycota</taxon>
        <taxon>Pezizomycotina</taxon>
        <taxon>Dothideomycetes</taxon>
        <taxon>Dothideomycetes incertae sedis</taxon>
        <taxon>Patellariales</taxon>
        <taxon>Patellariaceae</taxon>
        <taxon>Patellaria</taxon>
    </lineage>
</organism>
<feature type="region of interest" description="Disordered" evidence="1">
    <location>
        <begin position="36"/>
        <end position="69"/>
    </location>
</feature>
<feature type="compositionally biased region" description="Low complexity" evidence="1">
    <location>
        <begin position="85"/>
        <end position="106"/>
    </location>
</feature>
<dbReference type="AlphaFoldDB" id="A0A9P4S371"/>
<proteinExistence type="predicted"/>
<name>A0A9P4S371_9PEZI</name>
<evidence type="ECO:0000313" key="3">
    <source>
        <dbReference type="Proteomes" id="UP000799429"/>
    </source>
</evidence>
<sequence>MNHIVALQKITTRDRWPKPLEPTVAGLARLFDTAISEAREEQRSQTVIRTGHPTQPDSGPLRPEEEPDPVKRMWRERAEMFSKTSASSISRPGISSTLTSTSSNLNPGPSMGPPNSTSANAHTQENPKTLVSSALKETHTLISLTLSKLHDERQAWWASKSAQRRAWEEAGEVQKLTRLQVVNQKTAEMIADARARVGAWGRYGLGLEGGMAEGRV</sequence>
<gene>
    <name evidence="2" type="ORF">M501DRAFT_999246</name>
</gene>
<evidence type="ECO:0000313" key="2">
    <source>
        <dbReference type="EMBL" id="KAF2835219.1"/>
    </source>
</evidence>
<feature type="region of interest" description="Disordered" evidence="1">
    <location>
        <begin position="82"/>
        <end position="127"/>
    </location>
</feature>
<accession>A0A9P4S371</accession>
<comment type="caution">
    <text evidence="2">The sequence shown here is derived from an EMBL/GenBank/DDBJ whole genome shotgun (WGS) entry which is preliminary data.</text>
</comment>
<evidence type="ECO:0000256" key="1">
    <source>
        <dbReference type="SAM" id="MobiDB-lite"/>
    </source>
</evidence>
<dbReference type="EMBL" id="MU006110">
    <property type="protein sequence ID" value="KAF2835219.1"/>
    <property type="molecule type" value="Genomic_DNA"/>
</dbReference>
<protein>
    <submittedName>
        <fullName evidence="2">Uncharacterized protein</fullName>
    </submittedName>
</protein>
<feature type="compositionally biased region" description="Polar residues" evidence="1">
    <location>
        <begin position="44"/>
        <end position="57"/>
    </location>
</feature>